<dbReference type="PANTHER" id="PTHR38119:SF1">
    <property type="entry name" value="BTB DOMAIN-CONTAINING PROTEIN"/>
    <property type="match status" value="1"/>
</dbReference>
<dbReference type="OrthoDB" id="2129688at2759"/>
<reference evidence="1 2" key="1">
    <citation type="submission" date="2017-10" db="EMBL/GenBank/DDBJ databases">
        <title>Comparative genomics in systemic dimorphic fungi from Ajellomycetaceae.</title>
        <authorList>
            <person name="Munoz J.F."/>
            <person name="Mcewen J.G."/>
            <person name="Clay O.K."/>
            <person name="Cuomo C.A."/>
        </authorList>
    </citation>
    <scope>NUCLEOTIDE SEQUENCE [LARGE SCALE GENOMIC DNA]</scope>
    <source>
        <strain evidence="1 2">UAMH7299</strain>
    </source>
</reference>
<evidence type="ECO:0008006" key="3">
    <source>
        <dbReference type="Google" id="ProtNLM"/>
    </source>
</evidence>
<name>A0A2B7WVM5_POLH7</name>
<comment type="caution">
    <text evidence="1">The sequence shown here is derived from an EMBL/GenBank/DDBJ whole genome shotgun (WGS) entry which is preliminary data.</text>
</comment>
<keyword evidence="2" id="KW-1185">Reference proteome</keyword>
<dbReference type="EMBL" id="PDNA01000250">
    <property type="protein sequence ID" value="PGH00552.1"/>
    <property type="molecule type" value="Genomic_DNA"/>
</dbReference>
<proteinExistence type="predicted"/>
<dbReference type="PANTHER" id="PTHR38119">
    <property type="entry name" value="BTB DOMAIN-CONTAINING PROTEIN-RELATED"/>
    <property type="match status" value="1"/>
</dbReference>
<organism evidence="1 2">
    <name type="scientific">Polytolypa hystricis (strain UAMH7299)</name>
    <dbReference type="NCBI Taxonomy" id="1447883"/>
    <lineage>
        <taxon>Eukaryota</taxon>
        <taxon>Fungi</taxon>
        <taxon>Dikarya</taxon>
        <taxon>Ascomycota</taxon>
        <taxon>Pezizomycotina</taxon>
        <taxon>Eurotiomycetes</taxon>
        <taxon>Eurotiomycetidae</taxon>
        <taxon>Onygenales</taxon>
        <taxon>Onygenales incertae sedis</taxon>
        <taxon>Polytolypa</taxon>
    </lineage>
</organism>
<evidence type="ECO:0000313" key="1">
    <source>
        <dbReference type="EMBL" id="PGH00552.1"/>
    </source>
</evidence>
<dbReference type="Proteomes" id="UP000224634">
    <property type="component" value="Unassembled WGS sequence"/>
</dbReference>
<protein>
    <recommendedName>
        <fullName evidence="3">BTB domain-containing protein</fullName>
    </recommendedName>
</protein>
<gene>
    <name evidence="1" type="ORF">AJ80_09158</name>
</gene>
<sequence>MSRLVSVFPRHGFDPDTRIIAFKSEFHVNSTILKLHSGFFRTFLARYDENIEKSGLGSRPPFRYEYFLKGDKGGVYGLQPLGGGCTLPEKDKTDPCDDDEREIKKIEGLLSAFYQRPYTIDCVETLKGLVDVADFYLAIPIVSMFIDANILRNPHLPSCIASSPVPFFSLARRVKSEILFNDAFVHIVGHTSAVVDEYDNEAEENNFLEYKCEDLLPLVYKHRERLARKVADVNWWLMQACFNNGSLFSRGHQPTSDLKERRELAIIYDVIREQLRPNSGNCLSSEHWGPKFFMELCNQPFNPIPQQVYRFLENSERPKSHYIRARRYLQKTAVECVKKNLRPVMENRLKLRGDDDTDLRADQHFLCAELLEEDIPWETPRIKQPNDTIYFPNYQSD</sequence>
<evidence type="ECO:0000313" key="2">
    <source>
        <dbReference type="Proteomes" id="UP000224634"/>
    </source>
</evidence>
<accession>A0A2B7WVM5</accession>
<dbReference type="AlphaFoldDB" id="A0A2B7WVM5"/>